<feature type="region of interest" description="Disordered" evidence="1">
    <location>
        <begin position="172"/>
        <end position="208"/>
    </location>
</feature>
<gene>
    <name evidence="2" type="ORF">SDC9_67228</name>
</gene>
<feature type="compositionally biased region" description="Basic and acidic residues" evidence="1">
    <location>
        <begin position="85"/>
        <end position="96"/>
    </location>
</feature>
<evidence type="ECO:0000313" key="2">
    <source>
        <dbReference type="EMBL" id="MPM20792.1"/>
    </source>
</evidence>
<feature type="compositionally biased region" description="Basic and acidic residues" evidence="1">
    <location>
        <begin position="187"/>
        <end position="208"/>
    </location>
</feature>
<dbReference type="EMBL" id="VSSQ01003460">
    <property type="protein sequence ID" value="MPM20792.1"/>
    <property type="molecule type" value="Genomic_DNA"/>
</dbReference>
<accession>A0A644XX13</accession>
<sequence>MGVMAEKCPDLMLNLPGNFMGFVEGHGPVHLYMHVHGDGASNPPGLQLVERTNPRNGNDDRLEFFFQLPGKGSLDELVKAVPQDGKGRSHDEDAHHQGSQGVENLPPFPAEKGPGNSRKGAHRREGIGAVVPCLGDQGTALETPPSLDGVAKKPFFQQHGYSSGCQGDYAGTGCFRAPEQEGPYPGRSREEDPPRRKEKGNSAHGRKDGFDLAVTVGVAGIGRLPSRREPEEHHEIGQQVGQGMGGIGDHCCAPAEIAGKIFRGRQKKVDHQPLKGYSSGFAASLHLRPPGVQETTSALLRHYESFGHQVKNGRRISHGTAKMPVFGLSKLSGDPLHKKSPAPAKTQGFVSLLRYCHSLIQTRSSRVRNSFSPGPATGTPKGIWAMSLHSAGMSHFFLTSSSTTGA</sequence>
<organism evidence="2">
    <name type="scientific">bioreactor metagenome</name>
    <dbReference type="NCBI Taxonomy" id="1076179"/>
    <lineage>
        <taxon>unclassified sequences</taxon>
        <taxon>metagenomes</taxon>
        <taxon>ecological metagenomes</taxon>
    </lineage>
</organism>
<proteinExistence type="predicted"/>
<comment type="caution">
    <text evidence="2">The sequence shown here is derived from an EMBL/GenBank/DDBJ whole genome shotgun (WGS) entry which is preliminary data.</text>
</comment>
<evidence type="ECO:0000256" key="1">
    <source>
        <dbReference type="SAM" id="MobiDB-lite"/>
    </source>
</evidence>
<name>A0A644XX13_9ZZZZ</name>
<protein>
    <submittedName>
        <fullName evidence="2">Uncharacterized protein</fullName>
    </submittedName>
</protein>
<reference evidence="2" key="1">
    <citation type="submission" date="2019-08" db="EMBL/GenBank/DDBJ databases">
        <authorList>
            <person name="Kucharzyk K."/>
            <person name="Murdoch R.W."/>
            <person name="Higgins S."/>
            <person name="Loffler F."/>
        </authorList>
    </citation>
    <scope>NUCLEOTIDE SEQUENCE</scope>
</reference>
<dbReference type="AlphaFoldDB" id="A0A644XX13"/>
<feature type="region of interest" description="Disordered" evidence="1">
    <location>
        <begin position="83"/>
        <end position="122"/>
    </location>
</feature>